<name>A0A1I4EPX3_9EURY</name>
<dbReference type="Gene3D" id="3.40.50.150">
    <property type="entry name" value="Vaccinia Virus protein VP39"/>
    <property type="match status" value="1"/>
</dbReference>
<keyword evidence="1 4" id="KW-0489">Methyltransferase</keyword>
<evidence type="ECO:0000313" key="4">
    <source>
        <dbReference type="EMBL" id="SFL07792.1"/>
    </source>
</evidence>
<organism evidence="4 5">
    <name type="scientific">Halogranum rubrum</name>
    <dbReference type="NCBI Taxonomy" id="553466"/>
    <lineage>
        <taxon>Archaea</taxon>
        <taxon>Methanobacteriati</taxon>
        <taxon>Methanobacteriota</taxon>
        <taxon>Stenosarchaea group</taxon>
        <taxon>Halobacteria</taxon>
        <taxon>Halobacteriales</taxon>
        <taxon>Haloferacaceae</taxon>
    </lineage>
</organism>
<dbReference type="PANTHER" id="PTHR44942:SF4">
    <property type="entry name" value="METHYLTRANSFERASE TYPE 11 DOMAIN-CONTAINING PROTEIN"/>
    <property type="match status" value="1"/>
</dbReference>
<dbReference type="GO" id="GO:0008168">
    <property type="term" value="F:methyltransferase activity"/>
    <property type="evidence" value="ECO:0007669"/>
    <property type="project" value="UniProtKB-KW"/>
</dbReference>
<proteinExistence type="predicted"/>
<protein>
    <submittedName>
        <fullName evidence="4">Methyltransferase domain-containing protein</fullName>
    </submittedName>
</protein>
<dbReference type="AlphaFoldDB" id="A0A1I4EPX3"/>
<dbReference type="PANTHER" id="PTHR44942">
    <property type="entry name" value="METHYLTRANSF_11 DOMAIN-CONTAINING PROTEIN"/>
    <property type="match status" value="1"/>
</dbReference>
<dbReference type="GO" id="GO:0032259">
    <property type="term" value="P:methylation"/>
    <property type="evidence" value="ECO:0007669"/>
    <property type="project" value="UniProtKB-KW"/>
</dbReference>
<evidence type="ECO:0000256" key="1">
    <source>
        <dbReference type="ARBA" id="ARBA00022603"/>
    </source>
</evidence>
<dbReference type="SUPFAM" id="SSF53335">
    <property type="entry name" value="S-adenosyl-L-methionine-dependent methyltransferases"/>
    <property type="match status" value="1"/>
</dbReference>
<evidence type="ECO:0000313" key="5">
    <source>
        <dbReference type="Proteomes" id="UP000199607"/>
    </source>
</evidence>
<dbReference type="InterPro" id="IPR029063">
    <property type="entry name" value="SAM-dependent_MTases_sf"/>
</dbReference>
<keyword evidence="2 4" id="KW-0808">Transferase</keyword>
<dbReference type="Proteomes" id="UP000199607">
    <property type="component" value="Unassembled WGS sequence"/>
</dbReference>
<keyword evidence="5" id="KW-1185">Reference proteome</keyword>
<dbReference type="RefSeq" id="WP_177197610.1">
    <property type="nucleotide sequence ID" value="NZ_FOTC01000002.1"/>
</dbReference>
<sequence length="289" mass="31927">MSPSTDADTSDLANPFESTEAYYAEYRPRYGDDPLDYLVTRFDLDESARVLDLGCGAGHLALPLAAAAGEVVGMDPNEEMLRHARRLADDEGRENLSFLVGSDADLAEFTDDLAPLRLTTMGRSFHWMDQSQTLDTLRELTEPGGGVALLTDREWLTKGTDAWQEAVYELAAEYLDDIPARVDPADVEYDDPWDELLADHGFVDVETRTFPVEREWDADGIVGYVFSLSFCSPTTFGEEKESFENALRAQLADVDSETFLQHTGVEVVSGKRASGCRSRLDGEDGTATN</sequence>
<dbReference type="CDD" id="cd02440">
    <property type="entry name" value="AdoMet_MTases"/>
    <property type="match status" value="1"/>
</dbReference>
<accession>A0A1I4EPX3</accession>
<dbReference type="InterPro" id="IPR051052">
    <property type="entry name" value="Diverse_substrate_MTase"/>
</dbReference>
<evidence type="ECO:0000259" key="3">
    <source>
        <dbReference type="Pfam" id="PF13649"/>
    </source>
</evidence>
<reference evidence="5" key="1">
    <citation type="submission" date="2016-10" db="EMBL/GenBank/DDBJ databases">
        <authorList>
            <person name="Varghese N."/>
            <person name="Submissions S."/>
        </authorList>
    </citation>
    <scope>NUCLEOTIDE SEQUENCE [LARGE SCALE GENOMIC DNA]</scope>
    <source>
        <strain evidence="5">CGMCC 1.7738</strain>
    </source>
</reference>
<gene>
    <name evidence="4" type="ORF">SAMN04487950_2321</name>
</gene>
<dbReference type="Pfam" id="PF13649">
    <property type="entry name" value="Methyltransf_25"/>
    <property type="match status" value="1"/>
</dbReference>
<dbReference type="InterPro" id="IPR041698">
    <property type="entry name" value="Methyltransf_25"/>
</dbReference>
<feature type="domain" description="Methyltransferase" evidence="3">
    <location>
        <begin position="50"/>
        <end position="145"/>
    </location>
</feature>
<dbReference type="STRING" id="553466.SAMN04487950_2321"/>
<dbReference type="EMBL" id="FOTC01000002">
    <property type="protein sequence ID" value="SFL07792.1"/>
    <property type="molecule type" value="Genomic_DNA"/>
</dbReference>
<evidence type="ECO:0000256" key="2">
    <source>
        <dbReference type="ARBA" id="ARBA00022679"/>
    </source>
</evidence>